<dbReference type="Gene3D" id="3.40.50.10320">
    <property type="entry name" value="LmbE-like"/>
    <property type="match status" value="1"/>
</dbReference>
<proteinExistence type="predicted"/>
<dbReference type="GO" id="GO:0016811">
    <property type="term" value="F:hydrolase activity, acting on carbon-nitrogen (but not peptide) bonds, in linear amides"/>
    <property type="evidence" value="ECO:0007669"/>
    <property type="project" value="TreeGrafter"/>
</dbReference>
<dbReference type="KEGG" id="mrtj:KHC33_01445"/>
<dbReference type="EMBL" id="CP075546">
    <property type="protein sequence ID" value="QVV89229.1"/>
    <property type="molecule type" value="Genomic_DNA"/>
</dbReference>
<gene>
    <name evidence="1" type="ORF">KHC33_01445</name>
</gene>
<keyword evidence="2" id="KW-1185">Reference proteome</keyword>
<organism evidence="1 2">
    <name type="scientific">Methanospirillum purgamenti</name>
    <dbReference type="NCBI Taxonomy" id="2834276"/>
    <lineage>
        <taxon>Archaea</taxon>
        <taxon>Methanobacteriati</taxon>
        <taxon>Methanobacteriota</taxon>
        <taxon>Stenosarchaea group</taxon>
        <taxon>Methanomicrobia</taxon>
        <taxon>Methanomicrobiales</taxon>
        <taxon>Methanospirillaceae</taxon>
        <taxon>Methanospirillum</taxon>
    </lineage>
</organism>
<accession>A0A8E7B1N8</accession>
<dbReference type="InterPro" id="IPR003737">
    <property type="entry name" value="GlcNAc_PI_deacetylase-related"/>
</dbReference>
<evidence type="ECO:0000313" key="1">
    <source>
        <dbReference type="EMBL" id="QVV89229.1"/>
    </source>
</evidence>
<reference evidence="1 2" key="1">
    <citation type="submission" date="2021-05" db="EMBL/GenBank/DDBJ databases">
        <title>A novel Methanospirillum isolate from a pyrite-forming mixed culture.</title>
        <authorList>
            <person name="Bunk B."/>
            <person name="Sproer C."/>
            <person name="Spring S."/>
            <person name="Pester M."/>
        </authorList>
    </citation>
    <scope>NUCLEOTIDE SEQUENCE [LARGE SCALE GENOMIC DNA]</scope>
    <source>
        <strain evidence="1 2">J.3.6.1-F.2.7.3</strain>
    </source>
</reference>
<dbReference type="Proteomes" id="UP000680656">
    <property type="component" value="Chromosome"/>
</dbReference>
<dbReference type="SUPFAM" id="SSF102588">
    <property type="entry name" value="LmbE-like"/>
    <property type="match status" value="1"/>
</dbReference>
<dbReference type="RefSeq" id="WP_214420029.1">
    <property type="nucleotide sequence ID" value="NZ_CP075546.1"/>
</dbReference>
<dbReference type="PANTHER" id="PTHR12993:SF11">
    <property type="entry name" value="N-ACETYLGLUCOSAMINYL-PHOSPHATIDYLINOSITOL DE-N-ACETYLASE"/>
    <property type="match status" value="1"/>
</dbReference>
<protein>
    <submittedName>
        <fullName evidence="1">PIG-L family deacetylase</fullName>
    </submittedName>
</protein>
<sequence>MKDNKTILVVAAHPDDEVLGCGGSIARFAKEGHEVHILIMADGESSRVSDISLIAPELLDARNESAKRACKVLGCSSVTVLNLPDNRLDGLERLDIVKLIEVFIDKYLPSTVFTHYGGDVNIDHRIVHDAVITACRPQPNCPVKELLFFEIPSSTEWRPQSSVECFFPNYFVDISSTLSVKIEALRAYESELRVFPHPRSIKAIEALIRWRGATVGVNAAEGFIIGRIIV</sequence>
<dbReference type="GeneID" id="65095807"/>
<dbReference type="InterPro" id="IPR024078">
    <property type="entry name" value="LmbE-like_dom_sf"/>
</dbReference>
<dbReference type="Pfam" id="PF02585">
    <property type="entry name" value="PIG-L"/>
    <property type="match status" value="1"/>
</dbReference>
<name>A0A8E7B1N8_9EURY</name>
<evidence type="ECO:0000313" key="2">
    <source>
        <dbReference type="Proteomes" id="UP000680656"/>
    </source>
</evidence>
<dbReference type="PANTHER" id="PTHR12993">
    <property type="entry name" value="N-ACETYLGLUCOSAMINYL-PHOSPHATIDYLINOSITOL DE-N-ACETYLASE-RELATED"/>
    <property type="match status" value="1"/>
</dbReference>
<dbReference type="AlphaFoldDB" id="A0A8E7B1N8"/>